<feature type="compositionally biased region" description="Polar residues" evidence="6">
    <location>
        <begin position="362"/>
        <end position="380"/>
    </location>
</feature>
<evidence type="ECO:0000256" key="4">
    <source>
        <dbReference type="ARBA" id="ARBA00022801"/>
    </source>
</evidence>
<evidence type="ECO:0000256" key="6">
    <source>
        <dbReference type="SAM" id="MobiDB-lite"/>
    </source>
</evidence>
<keyword evidence="9" id="KW-1185">Reference proteome</keyword>
<feature type="compositionally biased region" description="Basic and acidic residues" evidence="6">
    <location>
        <begin position="114"/>
        <end position="131"/>
    </location>
</feature>
<evidence type="ECO:0000259" key="7">
    <source>
        <dbReference type="Pfam" id="PF03372"/>
    </source>
</evidence>
<proteinExistence type="inferred from homology"/>
<dbReference type="InterPro" id="IPR004808">
    <property type="entry name" value="AP_endonuc_1"/>
</dbReference>
<dbReference type="InterPro" id="IPR005135">
    <property type="entry name" value="Endo/exonuclease/phosphatase"/>
</dbReference>
<feature type="region of interest" description="Disordered" evidence="6">
    <location>
        <begin position="360"/>
        <end position="380"/>
    </location>
</feature>
<evidence type="ECO:0000313" key="8">
    <source>
        <dbReference type="EMBL" id="KAK8861874.1"/>
    </source>
</evidence>
<name>A0ABR2IEH6_9PEZI</name>
<protein>
    <submittedName>
        <fullName evidence="8">Exodeoxyribonuclease III</fullName>
    </submittedName>
</protein>
<keyword evidence="3" id="KW-0479">Metal-binding</keyword>
<organism evidence="8 9">
    <name type="scientific">Apiospora arundinis</name>
    <dbReference type="NCBI Taxonomy" id="335852"/>
    <lineage>
        <taxon>Eukaryota</taxon>
        <taxon>Fungi</taxon>
        <taxon>Dikarya</taxon>
        <taxon>Ascomycota</taxon>
        <taxon>Pezizomycotina</taxon>
        <taxon>Sordariomycetes</taxon>
        <taxon>Xylariomycetidae</taxon>
        <taxon>Amphisphaeriales</taxon>
        <taxon>Apiosporaceae</taxon>
        <taxon>Apiospora</taxon>
    </lineage>
</organism>
<evidence type="ECO:0000256" key="3">
    <source>
        <dbReference type="ARBA" id="ARBA00022723"/>
    </source>
</evidence>
<keyword evidence="4" id="KW-0378">Hydrolase</keyword>
<feature type="compositionally biased region" description="Pro residues" evidence="6">
    <location>
        <begin position="1"/>
        <end position="10"/>
    </location>
</feature>
<evidence type="ECO:0000313" key="9">
    <source>
        <dbReference type="Proteomes" id="UP001390339"/>
    </source>
</evidence>
<dbReference type="PROSITE" id="PS51435">
    <property type="entry name" value="AP_NUCLEASE_F1_4"/>
    <property type="match status" value="1"/>
</dbReference>
<comment type="caution">
    <text evidence="8">The sequence shown here is derived from an EMBL/GenBank/DDBJ whole genome shotgun (WGS) entry which is preliminary data.</text>
</comment>
<dbReference type="SUPFAM" id="SSF56219">
    <property type="entry name" value="DNase I-like"/>
    <property type="match status" value="1"/>
</dbReference>
<evidence type="ECO:0000256" key="1">
    <source>
        <dbReference type="ARBA" id="ARBA00001946"/>
    </source>
</evidence>
<comment type="cofactor">
    <cofactor evidence="1">
        <name>Mg(2+)</name>
        <dbReference type="ChEBI" id="CHEBI:18420"/>
    </cofactor>
</comment>
<dbReference type="Gene3D" id="3.60.10.10">
    <property type="entry name" value="Endonuclease/exonuclease/phosphatase"/>
    <property type="match status" value="1"/>
</dbReference>
<dbReference type="InterPro" id="IPR036691">
    <property type="entry name" value="Endo/exonu/phosph_ase_sf"/>
</dbReference>
<accession>A0ABR2IEH6</accession>
<dbReference type="PANTHER" id="PTHR22748:SF14">
    <property type="entry name" value="ENDONUCLEASE_EXONUCLEASE_PHOSPHATASE DOMAIN-CONTAINING PROTEIN"/>
    <property type="match status" value="1"/>
</dbReference>
<gene>
    <name evidence="8" type="ORF">PGQ11_008109</name>
</gene>
<dbReference type="EMBL" id="JAPCWZ010000005">
    <property type="protein sequence ID" value="KAK8861874.1"/>
    <property type="molecule type" value="Genomic_DNA"/>
</dbReference>
<evidence type="ECO:0000256" key="5">
    <source>
        <dbReference type="ARBA" id="ARBA00022842"/>
    </source>
</evidence>
<dbReference type="Proteomes" id="UP001390339">
    <property type="component" value="Unassembled WGS sequence"/>
</dbReference>
<feature type="domain" description="Endonuclease/exonuclease/phosphatase" evidence="7">
    <location>
        <begin position="121"/>
        <end position="448"/>
    </location>
</feature>
<reference evidence="8 9" key="1">
    <citation type="journal article" date="2024" name="IMA Fungus">
        <title>Apiospora arundinis, a panoply of carbohydrate-active enzymes and secondary metabolites.</title>
        <authorList>
            <person name="Sorensen T."/>
            <person name="Petersen C."/>
            <person name="Muurmann A.T."/>
            <person name="Christiansen J.V."/>
            <person name="Brundto M.L."/>
            <person name="Overgaard C.K."/>
            <person name="Boysen A.T."/>
            <person name="Wollenberg R.D."/>
            <person name="Larsen T.O."/>
            <person name="Sorensen J.L."/>
            <person name="Nielsen K.L."/>
            <person name="Sondergaard T.E."/>
        </authorList>
    </citation>
    <scope>NUCLEOTIDE SEQUENCE [LARGE SCALE GENOMIC DNA]</scope>
    <source>
        <strain evidence="8 9">AAU 773</strain>
    </source>
</reference>
<comment type="similarity">
    <text evidence="2">Belongs to the DNA repair enzymes AP/ExoA family.</text>
</comment>
<dbReference type="Pfam" id="PF03372">
    <property type="entry name" value="Exo_endo_phos"/>
    <property type="match status" value="1"/>
</dbReference>
<keyword evidence="5" id="KW-0460">Magnesium</keyword>
<evidence type="ECO:0000256" key="2">
    <source>
        <dbReference type="ARBA" id="ARBA00007092"/>
    </source>
</evidence>
<dbReference type="PANTHER" id="PTHR22748">
    <property type="entry name" value="AP ENDONUCLEASE"/>
    <property type="match status" value="1"/>
</dbReference>
<sequence length="465" mass="51020">MKRSISPPPLKRQKRSQTPSVGGAASDGPDAQRPVFSPTITPTPGTLRIFSWNVNGIAPFAQPYPQKTIKSFFSSTGQTKTLSGRGVRHAGGVVSVVDVTTGREGNADNSDSDAIERCDHDGDDDPSKEGEASLRGTLKRFKWPQVLFLQEVKIKPGDEKTQNAVKVAVNDALRSERKRVDPHNAKGFGGKVYGVAAITRRDFMRSHVKEVRDVTWDREGRVQVIETGDIDFPLNGDVGRPNNSSHKLAIFNIYAVNGTTNAYKSTHTGAPAGTRHDRKLAFHADLLREARALESRGYQVIIAGDLNVAPDERDGHPNLRTFPAQHVQNRVDFNDKFLSSSKCVDIAPNEASYKRTEVTGDTPATTLGKSLRNTDGDNNNNMVHGLNGIDTFRHIHGSERRYTYHPRGRAWGSSCDRVDLILASRALEDSITNAGICDSPRDRGPSDHCPVWVEIGGRRAETDAQ</sequence>
<feature type="region of interest" description="Disordered" evidence="6">
    <location>
        <begin position="1"/>
        <end position="42"/>
    </location>
</feature>
<feature type="region of interest" description="Disordered" evidence="6">
    <location>
        <begin position="101"/>
        <end position="131"/>
    </location>
</feature>